<reference evidence="3" key="1">
    <citation type="journal article" date="2019" name="Int. J. Syst. Evol. Microbiol.">
        <title>The Global Catalogue of Microorganisms (GCM) 10K type strain sequencing project: providing services to taxonomists for standard genome sequencing and annotation.</title>
        <authorList>
            <consortium name="The Broad Institute Genomics Platform"/>
            <consortium name="The Broad Institute Genome Sequencing Center for Infectious Disease"/>
            <person name="Wu L."/>
            <person name="Ma J."/>
        </authorList>
    </citation>
    <scope>NUCLEOTIDE SEQUENCE [LARGE SCALE GENOMIC DNA]</scope>
    <source>
        <strain evidence="3">JCM 17927</strain>
    </source>
</reference>
<feature type="chain" id="PRO_5046259234" evidence="1">
    <location>
        <begin position="18"/>
        <end position="193"/>
    </location>
</feature>
<evidence type="ECO:0000313" key="2">
    <source>
        <dbReference type="EMBL" id="GAA4455083.1"/>
    </source>
</evidence>
<sequence>MKYLILMLALLPCRLQAQSTLVGLGDFIIGVTSPDSLGRLPFTEQELVVLKGTVAFPCEHIRVFTADSLVVGGLPITNLSLVFYEDQLFRITCDYTDRLQKAFIAEHGKGTLRPASILSLCTGEAGKRMRIETESWRDGDIVAQATHASGHNADCEEEQSFSLTIASVPVMAISSECNLEDLDLYFDLSWHNP</sequence>
<accession>A0ABP8MUM9</accession>
<organism evidence="2 3">
    <name type="scientific">Nibrella saemangeumensis</name>
    <dbReference type="NCBI Taxonomy" id="1084526"/>
    <lineage>
        <taxon>Bacteria</taxon>
        <taxon>Pseudomonadati</taxon>
        <taxon>Bacteroidota</taxon>
        <taxon>Cytophagia</taxon>
        <taxon>Cytophagales</taxon>
        <taxon>Spirosomataceae</taxon>
        <taxon>Nibrella</taxon>
    </lineage>
</organism>
<gene>
    <name evidence="2" type="ORF">GCM10023189_22480</name>
</gene>
<name>A0ABP8MUM9_9BACT</name>
<proteinExistence type="predicted"/>
<evidence type="ECO:0000256" key="1">
    <source>
        <dbReference type="SAM" id="SignalP"/>
    </source>
</evidence>
<dbReference type="Proteomes" id="UP001501175">
    <property type="component" value="Unassembled WGS sequence"/>
</dbReference>
<comment type="caution">
    <text evidence="2">The sequence shown here is derived from an EMBL/GenBank/DDBJ whole genome shotgun (WGS) entry which is preliminary data.</text>
</comment>
<dbReference type="RefSeq" id="WP_345243493.1">
    <property type="nucleotide sequence ID" value="NZ_BAABHD010000024.1"/>
</dbReference>
<protein>
    <submittedName>
        <fullName evidence="2">Uncharacterized protein</fullName>
    </submittedName>
</protein>
<keyword evidence="3" id="KW-1185">Reference proteome</keyword>
<keyword evidence="1" id="KW-0732">Signal</keyword>
<evidence type="ECO:0000313" key="3">
    <source>
        <dbReference type="Proteomes" id="UP001501175"/>
    </source>
</evidence>
<dbReference type="EMBL" id="BAABHD010000024">
    <property type="protein sequence ID" value="GAA4455083.1"/>
    <property type="molecule type" value="Genomic_DNA"/>
</dbReference>
<feature type="signal peptide" evidence="1">
    <location>
        <begin position="1"/>
        <end position="17"/>
    </location>
</feature>